<organism evidence="8">
    <name type="scientific">marine metagenome</name>
    <dbReference type="NCBI Taxonomy" id="408172"/>
    <lineage>
        <taxon>unclassified sequences</taxon>
        <taxon>metagenomes</taxon>
        <taxon>ecological metagenomes</taxon>
    </lineage>
</organism>
<dbReference type="GO" id="GO:0006364">
    <property type="term" value="P:rRNA processing"/>
    <property type="evidence" value="ECO:0007669"/>
    <property type="project" value="InterPro"/>
</dbReference>
<dbReference type="SUPFAM" id="SSF55486">
    <property type="entry name" value="Metalloproteases ('zincins'), catalytic domain"/>
    <property type="match status" value="1"/>
</dbReference>
<dbReference type="GO" id="GO:0004222">
    <property type="term" value="F:metalloendopeptidase activity"/>
    <property type="evidence" value="ECO:0007669"/>
    <property type="project" value="InterPro"/>
</dbReference>
<keyword evidence="3" id="KW-0540">Nuclease</keyword>
<evidence type="ECO:0000256" key="3">
    <source>
        <dbReference type="ARBA" id="ARBA00022722"/>
    </source>
</evidence>
<reference evidence="8" key="1">
    <citation type="submission" date="2018-05" db="EMBL/GenBank/DDBJ databases">
        <authorList>
            <person name="Lanie J.A."/>
            <person name="Ng W.-L."/>
            <person name="Kazmierczak K.M."/>
            <person name="Andrzejewski T.M."/>
            <person name="Davidsen T.M."/>
            <person name="Wayne K.J."/>
            <person name="Tettelin H."/>
            <person name="Glass J.I."/>
            <person name="Rusch D."/>
            <person name="Podicherti R."/>
            <person name="Tsui H.-C.T."/>
            <person name="Winkler M.E."/>
        </authorList>
    </citation>
    <scope>NUCLEOTIDE SEQUENCE</scope>
</reference>
<evidence type="ECO:0000256" key="4">
    <source>
        <dbReference type="ARBA" id="ARBA00022723"/>
    </source>
</evidence>
<evidence type="ECO:0000256" key="2">
    <source>
        <dbReference type="ARBA" id="ARBA00010875"/>
    </source>
</evidence>
<dbReference type="NCBIfam" id="TIGR00043">
    <property type="entry name" value="rRNA maturation RNase YbeY"/>
    <property type="match status" value="1"/>
</dbReference>
<accession>A0A382JKV9</accession>
<proteinExistence type="inferred from homology"/>
<dbReference type="GO" id="GO:0046872">
    <property type="term" value="F:metal ion binding"/>
    <property type="evidence" value="ECO:0007669"/>
    <property type="project" value="UniProtKB-KW"/>
</dbReference>
<evidence type="ECO:0000256" key="1">
    <source>
        <dbReference type="ARBA" id="ARBA00001947"/>
    </source>
</evidence>
<dbReference type="InterPro" id="IPR002036">
    <property type="entry name" value="YbeY"/>
</dbReference>
<dbReference type="Gene3D" id="3.40.390.30">
    <property type="entry name" value="Metalloproteases ('zincins'), catalytic domain"/>
    <property type="match status" value="1"/>
</dbReference>
<evidence type="ECO:0000313" key="8">
    <source>
        <dbReference type="EMBL" id="SVC11281.1"/>
    </source>
</evidence>
<dbReference type="InterPro" id="IPR020549">
    <property type="entry name" value="YbeY_CS"/>
</dbReference>
<evidence type="ECO:0000256" key="5">
    <source>
        <dbReference type="ARBA" id="ARBA00022759"/>
    </source>
</evidence>
<comment type="cofactor">
    <cofactor evidence="1">
        <name>Zn(2+)</name>
        <dbReference type="ChEBI" id="CHEBI:29105"/>
    </cofactor>
</comment>
<dbReference type="AlphaFoldDB" id="A0A382JKV9"/>
<sequence length="156" mass="17836">MEIFIRNEYPGIKVDTRKIKQQIGKVMSSLDCNEHEISILFVGDQGIRDLNRQFRGIDRPTDVLSFPQLLEGEPEPPGAPVLCDVAISLETARHQSKDHGLSLGEELTLLLIHGILHLLGYDHEISDREEERMRKKTRELFEIIYPGKKLADTCNF</sequence>
<dbReference type="EMBL" id="UINC01074267">
    <property type="protein sequence ID" value="SVC11281.1"/>
    <property type="molecule type" value="Genomic_DNA"/>
</dbReference>
<dbReference type="HAMAP" id="MF_00009">
    <property type="entry name" value="Endoribonucl_YbeY"/>
    <property type="match status" value="1"/>
</dbReference>
<keyword evidence="5" id="KW-0255">Endonuclease</keyword>
<keyword evidence="7" id="KW-0862">Zinc</keyword>
<dbReference type="PANTHER" id="PTHR46986">
    <property type="entry name" value="ENDORIBONUCLEASE YBEY, CHLOROPLASTIC"/>
    <property type="match status" value="1"/>
</dbReference>
<evidence type="ECO:0000256" key="6">
    <source>
        <dbReference type="ARBA" id="ARBA00022801"/>
    </source>
</evidence>
<dbReference type="GO" id="GO:0004519">
    <property type="term" value="F:endonuclease activity"/>
    <property type="evidence" value="ECO:0007669"/>
    <property type="project" value="UniProtKB-KW"/>
</dbReference>
<name>A0A382JKV9_9ZZZZ</name>
<gene>
    <name evidence="8" type="ORF">METZ01_LOCUS264135</name>
</gene>
<protein>
    <submittedName>
        <fullName evidence="8">Uncharacterized protein</fullName>
    </submittedName>
</protein>
<dbReference type="PROSITE" id="PS01306">
    <property type="entry name" value="UPF0054"/>
    <property type="match status" value="1"/>
</dbReference>
<dbReference type="InterPro" id="IPR023091">
    <property type="entry name" value="MetalPrtase_cat_dom_sf_prd"/>
</dbReference>
<dbReference type="Pfam" id="PF02130">
    <property type="entry name" value="YbeY"/>
    <property type="match status" value="1"/>
</dbReference>
<comment type="similarity">
    <text evidence="2">Belongs to the endoribonuclease YbeY family.</text>
</comment>
<evidence type="ECO:0000256" key="7">
    <source>
        <dbReference type="ARBA" id="ARBA00022833"/>
    </source>
</evidence>
<dbReference type="PANTHER" id="PTHR46986:SF1">
    <property type="entry name" value="ENDORIBONUCLEASE YBEY, CHLOROPLASTIC"/>
    <property type="match status" value="1"/>
</dbReference>
<keyword evidence="4" id="KW-0479">Metal-binding</keyword>
<keyword evidence="6" id="KW-0378">Hydrolase</keyword>